<dbReference type="Gene3D" id="1.20.1600.10">
    <property type="entry name" value="Outer membrane efflux proteins (OEP)"/>
    <property type="match status" value="1"/>
</dbReference>
<comment type="similarity">
    <text evidence="2">Belongs to the outer membrane factor (OMF) (TC 1.B.17) family.</text>
</comment>
<dbReference type="EMBL" id="CP002085">
    <property type="protein sequence ID" value="ADK85862.1"/>
    <property type="molecule type" value="Genomic_DNA"/>
</dbReference>
<evidence type="ECO:0000256" key="1">
    <source>
        <dbReference type="ARBA" id="ARBA00004442"/>
    </source>
</evidence>
<dbReference type="Pfam" id="PF02321">
    <property type="entry name" value="OEP"/>
    <property type="match status" value="1"/>
</dbReference>
<dbReference type="InterPro" id="IPR003423">
    <property type="entry name" value="OMP_efflux"/>
</dbReference>
<evidence type="ECO:0000256" key="7">
    <source>
        <dbReference type="ARBA" id="ARBA00023237"/>
    </source>
</evidence>
<dbReference type="HOGENOM" id="CLU_516516_0_0_7"/>
<evidence type="ECO:0000256" key="4">
    <source>
        <dbReference type="ARBA" id="ARBA00022452"/>
    </source>
</evidence>
<gene>
    <name evidence="8" type="ordered locus">Deba_2502</name>
</gene>
<dbReference type="OrthoDB" id="6193348at2"/>
<evidence type="ECO:0000256" key="3">
    <source>
        <dbReference type="ARBA" id="ARBA00022448"/>
    </source>
</evidence>
<dbReference type="GO" id="GO:1990281">
    <property type="term" value="C:efflux pump complex"/>
    <property type="evidence" value="ECO:0007669"/>
    <property type="project" value="TreeGrafter"/>
</dbReference>
<dbReference type="InterPro" id="IPR051906">
    <property type="entry name" value="TolC-like"/>
</dbReference>
<comment type="subcellular location">
    <subcellularLocation>
        <location evidence="1">Cell outer membrane</location>
    </subcellularLocation>
</comment>
<dbReference type="PANTHER" id="PTHR30026:SF20">
    <property type="entry name" value="OUTER MEMBRANE PROTEIN TOLC"/>
    <property type="match status" value="1"/>
</dbReference>
<dbReference type="PANTHER" id="PTHR30026">
    <property type="entry name" value="OUTER MEMBRANE PROTEIN TOLC"/>
    <property type="match status" value="1"/>
</dbReference>
<dbReference type="eggNOG" id="COG1538">
    <property type="taxonomic scope" value="Bacteria"/>
</dbReference>
<evidence type="ECO:0000256" key="5">
    <source>
        <dbReference type="ARBA" id="ARBA00022692"/>
    </source>
</evidence>
<keyword evidence="6" id="KW-0472">Membrane</keyword>
<sequence>MGWFGGDKGGLVWPLALAVALLTVGPPARAAQPSSARPLALVEAVRLTLANNANISLAQQDVAASQGSLDITRGAFDLTLSSNISQGHVFTPLAQLYRQAYGRTFQTTNTTSFQLGAQKLLRSGLTLQPNVTVSRMHDTLDYPELPASQASVNFAVIVPLLQGLGERAVGAQERAAQYQLEGVRQDYLQAAAANVYTAVADYWSLLEYQTIVTVYADSEQRAAKLLEESTALVEADQLPRSEITNLRANLDLKSAQRLSAASDLSSAQEALANSLGLGDQGFDGPVAVDDFPYQADVESIAGGLATEKFKQMALANRADLKSAKLKEKSANETLVAALDGLKPKLNLTLSAGYSGLSEDEAYSSYYRSLGDGVYGLNAVGSLNLEFPPANTAARGQVAASRAALQQSKIVLTDTQRQVLLGVASAVRELRASAQQVRLAREAVASYQRAVQDERLKLKLGTSTILAVIQVEDQLTSALLNEADARQRLATAVARIRYETGTLITGDPTAARFSVGSITTPPQADGSR</sequence>
<name>E1QJW9_DESB2</name>
<dbReference type="RefSeq" id="WP_013259301.1">
    <property type="nucleotide sequence ID" value="NC_014365.1"/>
</dbReference>
<dbReference type="KEGG" id="dbr:Deba_2502"/>
<evidence type="ECO:0000256" key="6">
    <source>
        <dbReference type="ARBA" id="ARBA00023136"/>
    </source>
</evidence>
<protein>
    <submittedName>
        <fullName evidence="8">Outer membrane efflux protein</fullName>
    </submittedName>
</protein>
<organism evidence="8 9">
    <name type="scientific">Desulfarculus baarsii (strain ATCC 33931 / DSM 2075 / LMG 7858 / VKM B-1802 / 2st14)</name>
    <dbReference type="NCBI Taxonomy" id="644282"/>
    <lineage>
        <taxon>Bacteria</taxon>
        <taxon>Pseudomonadati</taxon>
        <taxon>Thermodesulfobacteriota</taxon>
        <taxon>Desulfarculia</taxon>
        <taxon>Desulfarculales</taxon>
        <taxon>Desulfarculaceae</taxon>
        <taxon>Desulfarculus</taxon>
    </lineage>
</organism>
<evidence type="ECO:0000313" key="8">
    <source>
        <dbReference type="EMBL" id="ADK85862.1"/>
    </source>
</evidence>
<dbReference type="SUPFAM" id="SSF56954">
    <property type="entry name" value="Outer membrane efflux proteins (OEP)"/>
    <property type="match status" value="1"/>
</dbReference>
<keyword evidence="7" id="KW-0998">Cell outer membrane</keyword>
<proteinExistence type="inferred from homology"/>
<dbReference type="GO" id="GO:0015288">
    <property type="term" value="F:porin activity"/>
    <property type="evidence" value="ECO:0007669"/>
    <property type="project" value="TreeGrafter"/>
</dbReference>
<dbReference type="GO" id="GO:0009279">
    <property type="term" value="C:cell outer membrane"/>
    <property type="evidence" value="ECO:0007669"/>
    <property type="project" value="UniProtKB-SubCell"/>
</dbReference>
<keyword evidence="9" id="KW-1185">Reference proteome</keyword>
<dbReference type="AlphaFoldDB" id="E1QJW9"/>
<evidence type="ECO:0000256" key="2">
    <source>
        <dbReference type="ARBA" id="ARBA00007613"/>
    </source>
</evidence>
<reference evidence="8 9" key="1">
    <citation type="journal article" date="2010" name="Stand. Genomic Sci.">
        <title>Complete genome sequence of Desulfarculus baarsii type strain (2st14).</title>
        <authorList>
            <person name="Sun H."/>
            <person name="Spring S."/>
            <person name="Lapidus A."/>
            <person name="Davenport K."/>
            <person name="Del Rio T.G."/>
            <person name="Tice H."/>
            <person name="Nolan M."/>
            <person name="Copeland A."/>
            <person name="Cheng J.F."/>
            <person name="Lucas S."/>
            <person name="Tapia R."/>
            <person name="Goodwin L."/>
            <person name="Pitluck S."/>
            <person name="Ivanova N."/>
            <person name="Pagani I."/>
            <person name="Mavromatis K."/>
            <person name="Ovchinnikova G."/>
            <person name="Pati A."/>
            <person name="Chen A."/>
            <person name="Palaniappan K."/>
            <person name="Hauser L."/>
            <person name="Chang Y.J."/>
            <person name="Jeffries C.D."/>
            <person name="Detter J.C."/>
            <person name="Han C."/>
            <person name="Rohde M."/>
            <person name="Brambilla E."/>
            <person name="Goker M."/>
            <person name="Woyke T."/>
            <person name="Bristow J."/>
            <person name="Eisen J.A."/>
            <person name="Markowitz V."/>
            <person name="Hugenholtz P."/>
            <person name="Kyrpides N.C."/>
            <person name="Klenk H.P."/>
            <person name="Land M."/>
        </authorList>
    </citation>
    <scope>NUCLEOTIDE SEQUENCE [LARGE SCALE GENOMIC DNA]</scope>
    <source>
        <strain evidence="9">ATCC 33931 / DSM 2075 / LMG 7858 / VKM B-1802 / 2st14</strain>
    </source>
</reference>
<evidence type="ECO:0000313" key="9">
    <source>
        <dbReference type="Proteomes" id="UP000009047"/>
    </source>
</evidence>
<dbReference type="GO" id="GO:0015562">
    <property type="term" value="F:efflux transmembrane transporter activity"/>
    <property type="evidence" value="ECO:0007669"/>
    <property type="project" value="InterPro"/>
</dbReference>
<keyword evidence="4" id="KW-1134">Transmembrane beta strand</keyword>
<keyword evidence="5" id="KW-0812">Transmembrane</keyword>
<keyword evidence="3" id="KW-0813">Transport</keyword>
<dbReference type="Proteomes" id="UP000009047">
    <property type="component" value="Chromosome"/>
</dbReference>
<accession>E1QJW9</accession>
<dbReference type="STRING" id="644282.Deba_2502"/>